<sequence>MRKLLLAVITGLVLGCSTPNKVPFTNYTVFTEELRKDLESAGIPLEKVQFYNDKMLVIKREGVNPNDIGVTSEGKISIQNGKSVHTITIRPFTPGVSLSAEAGKINASWDDSQQDKDGIPFVITGNQYYLSTTEDSKINYKDNLYDVQSGVGARLFVSKDLLKQVNSQRETLKGRRVGGEN</sequence>
<evidence type="ECO:0000313" key="1">
    <source>
        <dbReference type="EMBL" id="GAA4435393.1"/>
    </source>
</evidence>
<keyword evidence="2" id="KW-1185">Reference proteome</keyword>
<comment type="caution">
    <text evidence="1">The sequence shown here is derived from an EMBL/GenBank/DDBJ whole genome shotgun (WGS) entry which is preliminary data.</text>
</comment>
<protein>
    <recommendedName>
        <fullName evidence="3">LPS export ABC transporter periplasmic protein LptC</fullName>
    </recommendedName>
</protein>
<dbReference type="PROSITE" id="PS51257">
    <property type="entry name" value="PROKAR_LIPOPROTEIN"/>
    <property type="match status" value="1"/>
</dbReference>
<dbReference type="EMBL" id="BAABEY010000012">
    <property type="protein sequence ID" value="GAA4435393.1"/>
    <property type="molecule type" value="Genomic_DNA"/>
</dbReference>
<name>A0ABP8LVA5_9BACT</name>
<evidence type="ECO:0008006" key="3">
    <source>
        <dbReference type="Google" id="ProtNLM"/>
    </source>
</evidence>
<gene>
    <name evidence="1" type="ORF">GCM10023091_11730</name>
</gene>
<reference evidence="2" key="1">
    <citation type="journal article" date="2019" name="Int. J. Syst. Evol. Microbiol.">
        <title>The Global Catalogue of Microorganisms (GCM) 10K type strain sequencing project: providing services to taxonomists for standard genome sequencing and annotation.</title>
        <authorList>
            <consortium name="The Broad Institute Genomics Platform"/>
            <consortium name="The Broad Institute Genome Sequencing Center for Infectious Disease"/>
            <person name="Wu L."/>
            <person name="Ma J."/>
        </authorList>
    </citation>
    <scope>NUCLEOTIDE SEQUENCE [LARGE SCALE GENOMIC DNA]</scope>
    <source>
        <strain evidence="2">JCM 31920</strain>
    </source>
</reference>
<dbReference type="RefSeq" id="WP_345027237.1">
    <property type="nucleotide sequence ID" value="NZ_BAABEY010000012.1"/>
</dbReference>
<dbReference type="Proteomes" id="UP001501508">
    <property type="component" value="Unassembled WGS sequence"/>
</dbReference>
<proteinExistence type="predicted"/>
<evidence type="ECO:0000313" key="2">
    <source>
        <dbReference type="Proteomes" id="UP001501508"/>
    </source>
</evidence>
<organism evidence="1 2">
    <name type="scientific">Ravibacter arvi</name>
    <dbReference type="NCBI Taxonomy" id="2051041"/>
    <lineage>
        <taxon>Bacteria</taxon>
        <taxon>Pseudomonadati</taxon>
        <taxon>Bacteroidota</taxon>
        <taxon>Cytophagia</taxon>
        <taxon>Cytophagales</taxon>
        <taxon>Spirosomataceae</taxon>
        <taxon>Ravibacter</taxon>
    </lineage>
</organism>
<accession>A0ABP8LVA5</accession>